<dbReference type="AlphaFoldDB" id="A0A6G1ECX4"/>
<comment type="caution">
    <text evidence="2">The sequence shown here is derived from an EMBL/GenBank/DDBJ whole genome shotgun (WGS) entry which is preliminary data.</text>
</comment>
<accession>A0A6G1ECX4</accession>
<feature type="compositionally biased region" description="Low complexity" evidence="1">
    <location>
        <begin position="1"/>
        <end position="26"/>
    </location>
</feature>
<evidence type="ECO:0000256" key="1">
    <source>
        <dbReference type="SAM" id="MobiDB-lite"/>
    </source>
</evidence>
<gene>
    <name evidence="2" type="ORF">E2562_035041</name>
</gene>
<protein>
    <submittedName>
        <fullName evidence="2">Uncharacterized protein</fullName>
    </submittedName>
</protein>
<keyword evidence="3" id="KW-1185">Reference proteome</keyword>
<organism evidence="2 3">
    <name type="scientific">Oryza meyeriana var. granulata</name>
    <dbReference type="NCBI Taxonomy" id="110450"/>
    <lineage>
        <taxon>Eukaryota</taxon>
        <taxon>Viridiplantae</taxon>
        <taxon>Streptophyta</taxon>
        <taxon>Embryophyta</taxon>
        <taxon>Tracheophyta</taxon>
        <taxon>Spermatophyta</taxon>
        <taxon>Magnoliopsida</taxon>
        <taxon>Liliopsida</taxon>
        <taxon>Poales</taxon>
        <taxon>Poaceae</taxon>
        <taxon>BOP clade</taxon>
        <taxon>Oryzoideae</taxon>
        <taxon>Oryzeae</taxon>
        <taxon>Oryzinae</taxon>
        <taxon>Oryza</taxon>
        <taxon>Oryza meyeriana</taxon>
    </lineage>
</organism>
<proteinExistence type="predicted"/>
<dbReference type="EMBL" id="SPHZ02000004">
    <property type="protein sequence ID" value="KAF0922436.1"/>
    <property type="molecule type" value="Genomic_DNA"/>
</dbReference>
<sequence>MVVTTTTGSVLVTSPTTASSTGSSTPVPAPRLHLGTTQDSAGQHSHLPKDRCTHGPVPAGDGICQVLGTGVGIDSKGDLLDPSRHCTTYYLYHGSHDYSCIRICTDVGRLWPCGALLNEPGHHGGAHWALIYETNRKRKAAAFQNK</sequence>
<evidence type="ECO:0000313" key="3">
    <source>
        <dbReference type="Proteomes" id="UP000479710"/>
    </source>
</evidence>
<feature type="region of interest" description="Disordered" evidence="1">
    <location>
        <begin position="1"/>
        <end position="49"/>
    </location>
</feature>
<dbReference type="Proteomes" id="UP000479710">
    <property type="component" value="Unassembled WGS sequence"/>
</dbReference>
<reference evidence="2 3" key="1">
    <citation type="submission" date="2019-11" db="EMBL/GenBank/DDBJ databases">
        <title>Whole genome sequence of Oryza granulata.</title>
        <authorList>
            <person name="Li W."/>
        </authorList>
    </citation>
    <scope>NUCLEOTIDE SEQUENCE [LARGE SCALE GENOMIC DNA]</scope>
    <source>
        <strain evidence="3">cv. Menghai</strain>
        <tissue evidence="2">Leaf</tissue>
    </source>
</reference>
<evidence type="ECO:0000313" key="2">
    <source>
        <dbReference type="EMBL" id="KAF0922436.1"/>
    </source>
</evidence>
<name>A0A6G1ECX4_9ORYZ</name>